<dbReference type="InterPro" id="IPR027417">
    <property type="entry name" value="P-loop_NTPase"/>
</dbReference>
<dbReference type="InterPro" id="IPR025944">
    <property type="entry name" value="Sigma_54_int_dom_CS"/>
</dbReference>
<organism evidence="10 11">
    <name type="scientific">Negadavirga shengliensis</name>
    <dbReference type="NCBI Taxonomy" id="1389218"/>
    <lineage>
        <taxon>Bacteria</taxon>
        <taxon>Pseudomonadati</taxon>
        <taxon>Bacteroidota</taxon>
        <taxon>Cytophagia</taxon>
        <taxon>Cytophagales</taxon>
        <taxon>Cyclobacteriaceae</taxon>
        <taxon>Negadavirga</taxon>
    </lineage>
</organism>
<dbReference type="PRINTS" id="PR01590">
    <property type="entry name" value="HTHFIS"/>
</dbReference>
<dbReference type="PROSITE" id="PS00675">
    <property type="entry name" value="SIGMA54_INTERACT_1"/>
    <property type="match status" value="1"/>
</dbReference>
<evidence type="ECO:0000256" key="2">
    <source>
        <dbReference type="ARBA" id="ARBA00022840"/>
    </source>
</evidence>
<dbReference type="Gene3D" id="3.40.50.300">
    <property type="entry name" value="P-loop containing nucleotide triphosphate hydrolases"/>
    <property type="match status" value="1"/>
</dbReference>
<proteinExistence type="predicted"/>
<keyword evidence="3" id="KW-0805">Transcription regulation</keyword>
<dbReference type="InterPro" id="IPR001789">
    <property type="entry name" value="Sig_transdc_resp-reg_receiver"/>
</dbReference>
<dbReference type="InterPro" id="IPR002197">
    <property type="entry name" value="HTH_Fis"/>
</dbReference>
<evidence type="ECO:0000256" key="6">
    <source>
        <dbReference type="PROSITE-ProRule" id="PRU00169"/>
    </source>
</evidence>
<gene>
    <name evidence="10" type="ORF">ACFPFU_15655</name>
</gene>
<evidence type="ECO:0000259" key="8">
    <source>
        <dbReference type="PROSITE" id="PS50045"/>
    </source>
</evidence>
<reference evidence="11" key="1">
    <citation type="journal article" date="2019" name="Int. J. Syst. Evol. Microbiol.">
        <title>The Global Catalogue of Microorganisms (GCM) 10K type strain sequencing project: providing services to taxonomists for standard genome sequencing and annotation.</title>
        <authorList>
            <consortium name="The Broad Institute Genomics Platform"/>
            <consortium name="The Broad Institute Genome Sequencing Center for Infectious Disease"/>
            <person name="Wu L."/>
            <person name="Ma J."/>
        </authorList>
    </citation>
    <scope>NUCLEOTIDE SEQUENCE [LARGE SCALE GENOMIC DNA]</scope>
    <source>
        <strain evidence="11">CGMCC 4.7466</strain>
    </source>
</reference>
<name>A0ABV9T356_9BACT</name>
<dbReference type="Pfam" id="PF00072">
    <property type="entry name" value="Response_reg"/>
    <property type="match status" value="1"/>
</dbReference>
<dbReference type="SUPFAM" id="SSF52172">
    <property type="entry name" value="CheY-like"/>
    <property type="match status" value="1"/>
</dbReference>
<dbReference type="SUPFAM" id="SSF52540">
    <property type="entry name" value="P-loop containing nucleoside triphosphate hydrolases"/>
    <property type="match status" value="1"/>
</dbReference>
<dbReference type="Proteomes" id="UP001595818">
    <property type="component" value="Unassembled WGS sequence"/>
</dbReference>
<dbReference type="Gene3D" id="3.40.50.2300">
    <property type="match status" value="1"/>
</dbReference>
<feature type="domain" description="Sigma-54 factor interaction" evidence="8">
    <location>
        <begin position="145"/>
        <end position="374"/>
    </location>
</feature>
<keyword evidence="2" id="KW-0067">ATP-binding</keyword>
<dbReference type="SMART" id="SM00382">
    <property type="entry name" value="AAA"/>
    <property type="match status" value="1"/>
</dbReference>
<dbReference type="CDD" id="cd00156">
    <property type="entry name" value="REC"/>
    <property type="match status" value="1"/>
</dbReference>
<dbReference type="InterPro" id="IPR003593">
    <property type="entry name" value="AAA+_ATPase"/>
</dbReference>
<dbReference type="Pfam" id="PF00158">
    <property type="entry name" value="Sigma54_activat"/>
    <property type="match status" value="1"/>
</dbReference>
<dbReference type="EMBL" id="JBHSJJ010000009">
    <property type="protein sequence ID" value="MFC4873134.1"/>
    <property type="molecule type" value="Genomic_DNA"/>
</dbReference>
<dbReference type="InterPro" id="IPR011006">
    <property type="entry name" value="CheY-like_superfamily"/>
</dbReference>
<sequence length="471" mass="53357">MKEILIIDKEKSSALALEKLLVNNHYTVTMTSTAKDALRLIENKFFHVILCDTRLNDIPEHDLLEQTLHIRPGSVVIFISRYVNLRLAVDLVKKGAYQYMEKPLNPNELLEVLSKSLMEKETKPSDSAPRQKKSNNRSFHSTDYLTGNSAEAKKMMSQVKKVGSTNFTVIIQGETGTGKESLARMIHDESPRRNKPFMAIDCGCLSKDLAASELFGHEKGAFTGAFSNKTGVFEMADGGTVFLDEIANLSLETQMALLRSLQEKVIRKIGGVKEIPVDVRIITATNEDLFLKSNKGYFREDLYFRLSEFILPVPPLRERKVDLPLFINFFLEKTAEELGVATPTLSEEVTAYLRDYPWPGNIRELKNVIRRACLFISDDNYIYINGLPENVIKYVDNTLQTRAAAVEELPEAPEEEAPDNMALKTAALQAETKKIMEVLQEVHFNKTKAAQKLKINRKTLYTKLKMLNIPY</sequence>
<dbReference type="Pfam" id="PF02954">
    <property type="entry name" value="HTH_8"/>
    <property type="match status" value="1"/>
</dbReference>
<evidence type="ECO:0000259" key="9">
    <source>
        <dbReference type="PROSITE" id="PS50110"/>
    </source>
</evidence>
<feature type="domain" description="Response regulatory" evidence="9">
    <location>
        <begin position="3"/>
        <end position="117"/>
    </location>
</feature>
<dbReference type="PROSITE" id="PS50045">
    <property type="entry name" value="SIGMA54_INTERACT_4"/>
    <property type="match status" value="1"/>
</dbReference>
<keyword evidence="1" id="KW-0547">Nucleotide-binding</keyword>
<dbReference type="InterPro" id="IPR025943">
    <property type="entry name" value="Sigma_54_int_dom_ATP-bd_2"/>
</dbReference>
<dbReference type="Gene3D" id="1.10.10.60">
    <property type="entry name" value="Homeodomain-like"/>
    <property type="match status" value="1"/>
</dbReference>
<keyword evidence="4" id="KW-0238">DNA-binding</keyword>
<keyword evidence="6" id="KW-0597">Phosphoprotein</keyword>
<dbReference type="Pfam" id="PF25601">
    <property type="entry name" value="AAA_lid_14"/>
    <property type="match status" value="1"/>
</dbReference>
<dbReference type="InterPro" id="IPR058031">
    <property type="entry name" value="AAA_lid_NorR"/>
</dbReference>
<evidence type="ECO:0000256" key="7">
    <source>
        <dbReference type="SAM" id="MobiDB-lite"/>
    </source>
</evidence>
<dbReference type="PROSITE" id="PS00676">
    <property type="entry name" value="SIGMA54_INTERACT_2"/>
    <property type="match status" value="1"/>
</dbReference>
<feature type="region of interest" description="Disordered" evidence="7">
    <location>
        <begin position="120"/>
        <end position="144"/>
    </location>
</feature>
<dbReference type="InterPro" id="IPR025662">
    <property type="entry name" value="Sigma_54_int_dom_ATP-bd_1"/>
</dbReference>
<dbReference type="PANTHER" id="PTHR32071">
    <property type="entry name" value="TRANSCRIPTIONAL REGULATORY PROTEIN"/>
    <property type="match status" value="1"/>
</dbReference>
<protein>
    <submittedName>
        <fullName evidence="10">Sigma-54-dependent transcriptional regulator</fullName>
    </submittedName>
</protein>
<evidence type="ECO:0000256" key="5">
    <source>
        <dbReference type="ARBA" id="ARBA00023163"/>
    </source>
</evidence>
<dbReference type="PROSITE" id="PS00688">
    <property type="entry name" value="SIGMA54_INTERACT_3"/>
    <property type="match status" value="1"/>
</dbReference>
<dbReference type="PROSITE" id="PS50110">
    <property type="entry name" value="RESPONSE_REGULATORY"/>
    <property type="match status" value="1"/>
</dbReference>
<evidence type="ECO:0000256" key="3">
    <source>
        <dbReference type="ARBA" id="ARBA00023015"/>
    </source>
</evidence>
<dbReference type="RefSeq" id="WP_377065717.1">
    <property type="nucleotide sequence ID" value="NZ_JBHSJJ010000009.1"/>
</dbReference>
<evidence type="ECO:0000313" key="10">
    <source>
        <dbReference type="EMBL" id="MFC4873134.1"/>
    </source>
</evidence>
<dbReference type="Gene3D" id="1.10.8.60">
    <property type="match status" value="1"/>
</dbReference>
<comment type="caution">
    <text evidence="10">The sequence shown here is derived from an EMBL/GenBank/DDBJ whole genome shotgun (WGS) entry which is preliminary data.</text>
</comment>
<accession>A0ABV9T356</accession>
<dbReference type="SUPFAM" id="SSF46689">
    <property type="entry name" value="Homeodomain-like"/>
    <property type="match status" value="1"/>
</dbReference>
<dbReference type="InterPro" id="IPR002078">
    <property type="entry name" value="Sigma_54_int"/>
</dbReference>
<evidence type="ECO:0000313" key="11">
    <source>
        <dbReference type="Proteomes" id="UP001595818"/>
    </source>
</evidence>
<dbReference type="CDD" id="cd00009">
    <property type="entry name" value="AAA"/>
    <property type="match status" value="1"/>
</dbReference>
<dbReference type="PANTHER" id="PTHR32071:SF81">
    <property type="entry name" value="PROPIONATE CATABOLISM OPERON REGULATORY PROTEIN"/>
    <property type="match status" value="1"/>
</dbReference>
<evidence type="ECO:0000256" key="1">
    <source>
        <dbReference type="ARBA" id="ARBA00022741"/>
    </source>
</evidence>
<keyword evidence="11" id="KW-1185">Reference proteome</keyword>
<keyword evidence="5" id="KW-0804">Transcription</keyword>
<evidence type="ECO:0000256" key="4">
    <source>
        <dbReference type="ARBA" id="ARBA00023125"/>
    </source>
</evidence>
<dbReference type="SMART" id="SM00448">
    <property type="entry name" value="REC"/>
    <property type="match status" value="1"/>
</dbReference>
<feature type="modified residue" description="4-aspartylphosphate" evidence="6">
    <location>
        <position position="52"/>
    </location>
</feature>
<dbReference type="InterPro" id="IPR009057">
    <property type="entry name" value="Homeodomain-like_sf"/>
</dbReference>